<keyword evidence="3" id="KW-1185">Reference proteome</keyword>
<feature type="domain" description="ABM" evidence="1">
    <location>
        <begin position="2"/>
        <end position="90"/>
    </location>
</feature>
<keyword evidence="2" id="KW-0503">Monooxygenase</keyword>
<evidence type="ECO:0000313" key="3">
    <source>
        <dbReference type="Proteomes" id="UP000262939"/>
    </source>
</evidence>
<dbReference type="PANTHER" id="PTHR33336:SF3">
    <property type="entry name" value="ABM DOMAIN-CONTAINING PROTEIN"/>
    <property type="match status" value="1"/>
</dbReference>
<reference evidence="2 3" key="1">
    <citation type="submission" date="2018-08" db="EMBL/GenBank/DDBJ databases">
        <title>Bacillus chawlae sp. nov., Bacillus glennii sp. nov., and Bacillus saganii sp. nov. Isolated from the Vehicle Assembly Building at Kennedy Space Center where the Viking Spacecraft were Assembled.</title>
        <authorList>
            <person name="Seuylemezian A."/>
            <person name="Vaishampayan P."/>
        </authorList>
    </citation>
    <scope>NUCLEOTIDE SEQUENCE [LARGE SCALE GENOMIC DNA]</scope>
    <source>
        <strain evidence="2 3">V44-8</strain>
    </source>
</reference>
<dbReference type="PROSITE" id="PS51725">
    <property type="entry name" value="ABM"/>
    <property type="match status" value="1"/>
</dbReference>
<dbReference type="AlphaFoldDB" id="A0A372LJN1"/>
<protein>
    <submittedName>
        <fullName evidence="2">Antibiotic biosynthesis monooxygenase</fullName>
    </submittedName>
</protein>
<dbReference type="SUPFAM" id="SSF54909">
    <property type="entry name" value="Dimeric alpha+beta barrel"/>
    <property type="match status" value="1"/>
</dbReference>
<dbReference type="Gene3D" id="3.30.70.100">
    <property type="match status" value="1"/>
</dbReference>
<dbReference type="Pfam" id="PF03992">
    <property type="entry name" value="ABM"/>
    <property type="match status" value="1"/>
</dbReference>
<organism evidence="2 3">
    <name type="scientific">Peribacillus glennii</name>
    <dbReference type="NCBI Taxonomy" id="2303991"/>
    <lineage>
        <taxon>Bacteria</taxon>
        <taxon>Bacillati</taxon>
        <taxon>Bacillota</taxon>
        <taxon>Bacilli</taxon>
        <taxon>Bacillales</taxon>
        <taxon>Bacillaceae</taxon>
        <taxon>Peribacillus</taxon>
    </lineage>
</organism>
<accession>A0A372LJN1</accession>
<dbReference type="Proteomes" id="UP000262939">
    <property type="component" value="Unassembled WGS sequence"/>
</dbReference>
<dbReference type="InterPro" id="IPR011008">
    <property type="entry name" value="Dimeric_a/b-barrel"/>
</dbReference>
<dbReference type="GO" id="GO:0004497">
    <property type="term" value="F:monooxygenase activity"/>
    <property type="evidence" value="ECO:0007669"/>
    <property type="project" value="UniProtKB-KW"/>
</dbReference>
<dbReference type="InterPro" id="IPR007138">
    <property type="entry name" value="ABM_dom"/>
</dbReference>
<dbReference type="EMBL" id="QVTD01000001">
    <property type="protein sequence ID" value="RFU66635.1"/>
    <property type="molecule type" value="Genomic_DNA"/>
</dbReference>
<evidence type="ECO:0000259" key="1">
    <source>
        <dbReference type="PROSITE" id="PS51725"/>
    </source>
</evidence>
<gene>
    <name evidence="2" type="ORF">D0466_00520</name>
</gene>
<evidence type="ECO:0000313" key="2">
    <source>
        <dbReference type="EMBL" id="RFU66635.1"/>
    </source>
</evidence>
<proteinExistence type="predicted"/>
<dbReference type="InterPro" id="IPR050744">
    <property type="entry name" value="AI-2_Isomerase_LsrG"/>
</dbReference>
<dbReference type="RefSeq" id="WP_117320607.1">
    <property type="nucleotide sequence ID" value="NZ_QVTD01000001.1"/>
</dbReference>
<dbReference type="OrthoDB" id="287932at2"/>
<name>A0A372LJN1_9BACI</name>
<keyword evidence="2" id="KW-0560">Oxidoreductase</keyword>
<comment type="caution">
    <text evidence="2">The sequence shown here is derived from an EMBL/GenBank/DDBJ whole genome shotgun (WGS) entry which is preliminary data.</text>
</comment>
<dbReference type="PANTHER" id="PTHR33336">
    <property type="entry name" value="QUINOL MONOOXYGENASE YGIN-RELATED"/>
    <property type="match status" value="1"/>
</dbReference>
<sequence length="97" mass="11388">MIIIHAFFTVDPSQREAFLEHSKQVVLHSRGEEGNISYQLLEDSGRDNEFVFLEVWKDAEAIVSHEETEHFKLFVKNLQPFLLEPVRVEKYLATEKL</sequence>